<dbReference type="Proteomes" id="UP000288096">
    <property type="component" value="Unassembled WGS sequence"/>
</dbReference>
<dbReference type="AlphaFoldDB" id="A0A401FWR3"/>
<evidence type="ECO:0000313" key="2">
    <source>
        <dbReference type="EMBL" id="GBC61383.1"/>
    </source>
</evidence>
<feature type="region of interest" description="Disordered" evidence="1">
    <location>
        <begin position="111"/>
        <end position="139"/>
    </location>
</feature>
<evidence type="ECO:0000313" key="3">
    <source>
        <dbReference type="Proteomes" id="UP000288096"/>
    </source>
</evidence>
<accession>A0A401FWR3</accession>
<feature type="compositionally biased region" description="Basic residues" evidence="1">
    <location>
        <begin position="113"/>
        <end position="125"/>
    </location>
</feature>
<comment type="caution">
    <text evidence="2">The sequence shown here is derived from an EMBL/GenBank/DDBJ whole genome shotgun (WGS) entry which is preliminary data.</text>
</comment>
<proteinExistence type="predicted"/>
<reference evidence="3" key="2">
    <citation type="submission" date="2019-01" db="EMBL/GenBank/DDBJ databases">
        <title>Genome sequence of Desulfonema ishimotonii strain Tokyo 01.</title>
        <authorList>
            <person name="Fukui M."/>
        </authorList>
    </citation>
    <scope>NUCLEOTIDE SEQUENCE [LARGE SCALE GENOMIC DNA]</scope>
    <source>
        <strain evidence="3">Tokyo 01</strain>
    </source>
</reference>
<gene>
    <name evidence="2" type="ORF">DENIS_2343</name>
</gene>
<evidence type="ECO:0000256" key="1">
    <source>
        <dbReference type="SAM" id="MobiDB-lite"/>
    </source>
</evidence>
<protein>
    <submittedName>
        <fullName evidence="2">Uncharacterized protein</fullName>
    </submittedName>
</protein>
<dbReference type="EMBL" id="BEXT01000001">
    <property type="protein sequence ID" value="GBC61383.1"/>
    <property type="molecule type" value="Genomic_DNA"/>
</dbReference>
<reference evidence="3" key="1">
    <citation type="submission" date="2017-11" db="EMBL/GenBank/DDBJ databases">
        <authorList>
            <person name="Watanabe M."/>
            <person name="Kojima H."/>
        </authorList>
    </citation>
    <scope>NUCLEOTIDE SEQUENCE [LARGE SCALE GENOMIC DNA]</scope>
    <source>
        <strain evidence="3">Tokyo 01</strain>
    </source>
</reference>
<organism evidence="2 3">
    <name type="scientific">Desulfonema ishimotonii</name>
    <dbReference type="NCBI Taxonomy" id="45657"/>
    <lineage>
        <taxon>Bacteria</taxon>
        <taxon>Pseudomonadati</taxon>
        <taxon>Thermodesulfobacteriota</taxon>
        <taxon>Desulfobacteria</taxon>
        <taxon>Desulfobacterales</taxon>
        <taxon>Desulfococcaceae</taxon>
        <taxon>Desulfonema</taxon>
    </lineage>
</organism>
<keyword evidence="3" id="KW-1185">Reference proteome</keyword>
<sequence>MKQNHRNIKNERFDITNNMLILACDVSRDDITLHTETPGGKIERIFKNKINAIEKELRQFGLFVSAGKYVAAAVVAESTGVYHDALFRIVRKLGMHTAYVRSDAFRRSESLRTAKRHVSRKNAHQQKRETSAAESSQTDRIATCKKERCLRRLLQKEDGS</sequence>
<name>A0A401FWR3_9BACT</name>